<dbReference type="Pfam" id="PF00892">
    <property type="entry name" value="EamA"/>
    <property type="match status" value="1"/>
</dbReference>
<keyword evidence="1" id="KW-1133">Transmembrane helix</keyword>
<sequence length="87" mass="8728">MRLGIEGAAILGQRQGVLSGVVAVICFTRAAEQLGAARAALFPALVPASAILMGIPIAGEWPDLGQLLGLGLVSLGLLVAAGVLRRA</sequence>
<dbReference type="InterPro" id="IPR000620">
    <property type="entry name" value="EamA_dom"/>
</dbReference>
<dbReference type="Proteomes" id="UP001305521">
    <property type="component" value="Chromosome"/>
</dbReference>
<dbReference type="InterPro" id="IPR037185">
    <property type="entry name" value="EmrE-like"/>
</dbReference>
<gene>
    <name evidence="3" type="ORF">R9Z33_12880</name>
</gene>
<evidence type="ECO:0000313" key="4">
    <source>
        <dbReference type="Proteomes" id="UP001305521"/>
    </source>
</evidence>
<protein>
    <submittedName>
        <fullName evidence="3">EamA family transporter</fullName>
    </submittedName>
</protein>
<dbReference type="EMBL" id="CP137852">
    <property type="protein sequence ID" value="WPB82999.1"/>
    <property type="molecule type" value="Genomic_DNA"/>
</dbReference>
<keyword evidence="1" id="KW-0472">Membrane</keyword>
<dbReference type="RefSeq" id="WP_318646980.1">
    <property type="nucleotide sequence ID" value="NZ_CP137852.1"/>
</dbReference>
<proteinExistence type="predicted"/>
<dbReference type="SUPFAM" id="SSF103481">
    <property type="entry name" value="Multidrug resistance efflux transporter EmrE"/>
    <property type="match status" value="1"/>
</dbReference>
<keyword evidence="1" id="KW-0812">Transmembrane</keyword>
<accession>A0ABZ0PBD4</accession>
<organism evidence="3 4">
    <name type="scientific">Sediminicoccus rosea</name>
    <dbReference type="NCBI Taxonomy" id="1225128"/>
    <lineage>
        <taxon>Bacteria</taxon>
        <taxon>Pseudomonadati</taxon>
        <taxon>Pseudomonadota</taxon>
        <taxon>Alphaproteobacteria</taxon>
        <taxon>Acetobacterales</taxon>
        <taxon>Roseomonadaceae</taxon>
        <taxon>Sediminicoccus</taxon>
    </lineage>
</organism>
<feature type="transmembrane region" description="Helical" evidence="1">
    <location>
        <begin position="64"/>
        <end position="84"/>
    </location>
</feature>
<evidence type="ECO:0000259" key="2">
    <source>
        <dbReference type="Pfam" id="PF00892"/>
    </source>
</evidence>
<reference evidence="3 4" key="1">
    <citation type="submission" date="2023-11" db="EMBL/GenBank/DDBJ databases">
        <title>Arctic aerobic anoxygenic photoheterotroph Sediminicoccus rosea KRV36 adapts its photosynthesis to long days of polar summer.</title>
        <authorList>
            <person name="Tomasch J."/>
            <person name="Kopejtka K."/>
            <person name="Bily T."/>
            <person name="Gardiner A.T."/>
            <person name="Gardian Z."/>
            <person name="Shivaramu S."/>
            <person name="Koblizek M."/>
            <person name="Engelhardt F."/>
            <person name="Kaftan D."/>
        </authorList>
    </citation>
    <scope>NUCLEOTIDE SEQUENCE [LARGE SCALE GENOMIC DNA]</scope>
    <source>
        <strain evidence="3 4">R-30</strain>
    </source>
</reference>
<evidence type="ECO:0000256" key="1">
    <source>
        <dbReference type="SAM" id="Phobius"/>
    </source>
</evidence>
<name>A0ABZ0PBD4_9PROT</name>
<feature type="transmembrane region" description="Helical" evidence="1">
    <location>
        <begin position="39"/>
        <end position="58"/>
    </location>
</feature>
<evidence type="ECO:0000313" key="3">
    <source>
        <dbReference type="EMBL" id="WPB82999.1"/>
    </source>
</evidence>
<feature type="domain" description="EamA" evidence="2">
    <location>
        <begin position="16"/>
        <end position="80"/>
    </location>
</feature>
<keyword evidence="4" id="KW-1185">Reference proteome</keyword>